<name>A0A4Q1KL09_9FLAO</name>
<dbReference type="AlphaFoldDB" id="A0A4Q1KL09"/>
<organism evidence="2 3">
    <name type="scientific">Flavobacterium piscinae</name>
    <dbReference type="NCBI Taxonomy" id="2506424"/>
    <lineage>
        <taxon>Bacteria</taxon>
        <taxon>Pseudomonadati</taxon>
        <taxon>Bacteroidota</taxon>
        <taxon>Flavobacteriia</taxon>
        <taxon>Flavobacteriales</taxon>
        <taxon>Flavobacteriaceae</taxon>
        <taxon>Flavobacterium</taxon>
    </lineage>
</organism>
<dbReference type="EMBL" id="SBKQ01000014">
    <property type="protein sequence ID" value="RXR29414.1"/>
    <property type="molecule type" value="Genomic_DNA"/>
</dbReference>
<gene>
    <name evidence="2" type="ORF">EQG68_13085</name>
</gene>
<reference evidence="3" key="1">
    <citation type="submission" date="2019-01" db="EMBL/GenBank/DDBJ databases">
        <title>Cytophagaceae bacterium strain CAR-16.</title>
        <authorList>
            <person name="Chen W.-M."/>
        </authorList>
    </citation>
    <scope>NUCLEOTIDE SEQUENCE [LARGE SCALE GENOMIC DNA]</scope>
    <source>
        <strain evidence="3">ICH-30</strain>
    </source>
</reference>
<evidence type="ECO:0000313" key="2">
    <source>
        <dbReference type="EMBL" id="RXR29414.1"/>
    </source>
</evidence>
<keyword evidence="1" id="KW-1277">Toxin-antitoxin system</keyword>
<evidence type="ECO:0000313" key="3">
    <source>
        <dbReference type="Proteomes" id="UP000289734"/>
    </source>
</evidence>
<dbReference type="Proteomes" id="UP000289734">
    <property type="component" value="Unassembled WGS sequence"/>
</dbReference>
<dbReference type="Pfam" id="PF05016">
    <property type="entry name" value="ParE_toxin"/>
    <property type="match status" value="1"/>
</dbReference>
<dbReference type="InterPro" id="IPR035093">
    <property type="entry name" value="RelE/ParE_toxin_dom_sf"/>
</dbReference>
<sequence length="100" mass="12060">MAYKKYKLYWSNESLDNLENILDYLNKKWTPREVEAFKEKLRKQIDIILSFPEIFPISQFQPRLRKAVLSKQTTIFYEINGDRITVVYLFVAKKNPNKIK</sequence>
<dbReference type="Gene3D" id="3.30.2310.20">
    <property type="entry name" value="RelE-like"/>
    <property type="match status" value="1"/>
</dbReference>
<protein>
    <submittedName>
        <fullName evidence="2">Type II toxin-antitoxin system RelE/ParE family toxin</fullName>
    </submittedName>
</protein>
<evidence type="ECO:0000256" key="1">
    <source>
        <dbReference type="ARBA" id="ARBA00022649"/>
    </source>
</evidence>
<dbReference type="InterPro" id="IPR007712">
    <property type="entry name" value="RelE/ParE_toxin"/>
</dbReference>
<proteinExistence type="predicted"/>
<keyword evidence="3" id="KW-1185">Reference proteome</keyword>
<dbReference type="OrthoDB" id="963196at2"/>
<comment type="caution">
    <text evidence="2">The sequence shown here is derived from an EMBL/GenBank/DDBJ whole genome shotgun (WGS) entry which is preliminary data.</text>
</comment>
<dbReference type="RefSeq" id="WP_129465340.1">
    <property type="nucleotide sequence ID" value="NZ_JACSXZ010000001.1"/>
</dbReference>
<accession>A0A4Q1KL09</accession>